<name>A0ABW8EGN1_STRT5</name>
<comment type="caution">
    <text evidence="2">The sequence shown here is derived from an EMBL/GenBank/DDBJ whole genome shotgun (WGS) entry which is preliminary data.</text>
</comment>
<gene>
    <name evidence="2" type="ORF">ACIO7M_15020</name>
</gene>
<accession>A0ABW8EGN1</accession>
<feature type="region of interest" description="Disordered" evidence="1">
    <location>
        <begin position="63"/>
        <end position="98"/>
    </location>
</feature>
<protein>
    <submittedName>
        <fullName evidence="2">Uncharacterized protein</fullName>
    </submittedName>
</protein>
<evidence type="ECO:0000313" key="3">
    <source>
        <dbReference type="Proteomes" id="UP001617351"/>
    </source>
</evidence>
<dbReference type="RefSeq" id="WP_402380979.1">
    <property type="nucleotide sequence ID" value="NZ_JBIUYY010000006.1"/>
</dbReference>
<proteinExistence type="predicted"/>
<organism evidence="2 3">
    <name type="scientific">Streptomyces toxytricini</name>
    <name type="common">Actinomyces toxytricini</name>
    <dbReference type="NCBI Taxonomy" id="67369"/>
    <lineage>
        <taxon>Bacteria</taxon>
        <taxon>Bacillati</taxon>
        <taxon>Actinomycetota</taxon>
        <taxon>Actinomycetes</taxon>
        <taxon>Kitasatosporales</taxon>
        <taxon>Streptomycetaceae</taxon>
        <taxon>Streptomyces</taxon>
    </lineage>
</organism>
<dbReference type="Proteomes" id="UP001617351">
    <property type="component" value="Unassembled WGS sequence"/>
</dbReference>
<evidence type="ECO:0000313" key="2">
    <source>
        <dbReference type="EMBL" id="MFJ2822413.1"/>
    </source>
</evidence>
<keyword evidence="3" id="KW-1185">Reference proteome</keyword>
<evidence type="ECO:0000256" key="1">
    <source>
        <dbReference type="SAM" id="MobiDB-lite"/>
    </source>
</evidence>
<feature type="region of interest" description="Disordered" evidence="1">
    <location>
        <begin position="1"/>
        <end position="20"/>
    </location>
</feature>
<reference evidence="2 3" key="1">
    <citation type="submission" date="2024-10" db="EMBL/GenBank/DDBJ databases">
        <title>The Natural Products Discovery Center: Release of the First 8490 Sequenced Strains for Exploring Actinobacteria Biosynthetic Diversity.</title>
        <authorList>
            <person name="Kalkreuter E."/>
            <person name="Kautsar S.A."/>
            <person name="Yang D."/>
            <person name="Bader C.D."/>
            <person name="Teijaro C.N."/>
            <person name="Fluegel L."/>
            <person name="Davis C.M."/>
            <person name="Simpson J.R."/>
            <person name="Lauterbach L."/>
            <person name="Steele A.D."/>
            <person name="Gui C."/>
            <person name="Meng S."/>
            <person name="Li G."/>
            <person name="Viehrig K."/>
            <person name="Ye F."/>
            <person name="Su P."/>
            <person name="Kiefer A.F."/>
            <person name="Nichols A."/>
            <person name="Cepeda A.J."/>
            <person name="Yan W."/>
            <person name="Fan B."/>
            <person name="Jiang Y."/>
            <person name="Adhikari A."/>
            <person name="Zheng C.-J."/>
            <person name="Schuster L."/>
            <person name="Cowan T.M."/>
            <person name="Smanski M.J."/>
            <person name="Chevrette M.G."/>
            <person name="De Carvalho L.P.S."/>
            <person name="Shen B."/>
        </authorList>
    </citation>
    <scope>NUCLEOTIDE SEQUENCE [LARGE SCALE GENOMIC DNA]</scope>
    <source>
        <strain evidence="2 3">NPDC087220</strain>
    </source>
</reference>
<dbReference type="EMBL" id="JBIUYY010000006">
    <property type="protein sequence ID" value="MFJ2822413.1"/>
    <property type="molecule type" value="Genomic_DNA"/>
</dbReference>
<sequence length="154" mass="16327">MRSGEVGDVDDVGSTNDENSTVVTVNIPRSGDGMYIVDLMPMCGDDRIRVELQREKDLAVIGSSAGRPEWGSGTQAAALAQTPGPRLSTPGLETAESPGEETRMIAEMIPESFSHVVLVTGSRSWNEAKSMLKVAGRRLGAHHLSRRLVGPGAA</sequence>